<name>A0ABQ9NFC0_9PEZI</name>
<dbReference type="PANTHER" id="PTHR37542:SF3">
    <property type="entry name" value="PRION-INHIBITION AND PROPAGATION HELO DOMAIN-CONTAINING PROTEIN"/>
    <property type="match status" value="1"/>
</dbReference>
<dbReference type="PANTHER" id="PTHR37542">
    <property type="entry name" value="HELO DOMAIN-CONTAINING PROTEIN-RELATED"/>
    <property type="match status" value="1"/>
</dbReference>
<dbReference type="Gene3D" id="1.20.120.1020">
    <property type="entry name" value="Prion-inhibition and propagation, HeLo domain"/>
    <property type="match status" value="1"/>
</dbReference>
<evidence type="ECO:0000313" key="3">
    <source>
        <dbReference type="Proteomes" id="UP001172684"/>
    </source>
</evidence>
<dbReference type="InterPro" id="IPR038305">
    <property type="entry name" value="HeLo_sf"/>
</dbReference>
<evidence type="ECO:0000259" key="1">
    <source>
        <dbReference type="Pfam" id="PF14479"/>
    </source>
</evidence>
<gene>
    <name evidence="2" type="ORF">H2201_008800</name>
</gene>
<dbReference type="InterPro" id="IPR029498">
    <property type="entry name" value="HeLo_dom"/>
</dbReference>
<keyword evidence="3" id="KW-1185">Reference proteome</keyword>
<evidence type="ECO:0000313" key="2">
    <source>
        <dbReference type="EMBL" id="KAJ9655448.1"/>
    </source>
</evidence>
<proteinExistence type="predicted"/>
<sequence>MAELAGLIIGSVALTELFNNCVDTFQYIQLGRNFGNDYETYLVKLDVVKLRFTRWGELMTTRAGADSQNLRSAASPQEEEVAERLLGQILDAFERAKQTSKTFQTIGKPEELIVDTQPRSGNLAALHDYLQSKMHKRCSERQKKTGLTAKVKWALYKKAHFDRLIEDLTELVDALLSTFPAPEEPQRQLCAAEVSDIEKDEGLVALKEIAHGSDKLLKEVVVKTLDDRGGQFWRNIKGSGKAEQFMGNEYLISGPMDGRQGLQEWHGISGTDDARQFMGNRFGSGSFFNRPRPSQNS</sequence>
<comment type="caution">
    <text evidence="2">The sequence shown here is derived from an EMBL/GenBank/DDBJ whole genome shotgun (WGS) entry which is preliminary data.</text>
</comment>
<organism evidence="2 3">
    <name type="scientific">Coniosporium apollinis</name>
    <dbReference type="NCBI Taxonomy" id="61459"/>
    <lineage>
        <taxon>Eukaryota</taxon>
        <taxon>Fungi</taxon>
        <taxon>Dikarya</taxon>
        <taxon>Ascomycota</taxon>
        <taxon>Pezizomycotina</taxon>
        <taxon>Dothideomycetes</taxon>
        <taxon>Dothideomycetes incertae sedis</taxon>
        <taxon>Coniosporium</taxon>
    </lineage>
</organism>
<dbReference type="Pfam" id="PF14479">
    <property type="entry name" value="HeLo"/>
    <property type="match status" value="1"/>
</dbReference>
<reference evidence="2" key="1">
    <citation type="submission" date="2022-10" db="EMBL/GenBank/DDBJ databases">
        <title>Culturing micro-colonial fungi from biological soil crusts in the Mojave desert and describing Neophaeococcomyces mojavensis, and introducing the new genera and species Taxawa tesnikishii.</title>
        <authorList>
            <person name="Kurbessoian T."/>
            <person name="Stajich J.E."/>
        </authorList>
    </citation>
    <scope>NUCLEOTIDE SEQUENCE</scope>
    <source>
        <strain evidence="2">TK_1</strain>
    </source>
</reference>
<protein>
    <recommendedName>
        <fullName evidence="1">Prion-inhibition and propagation HeLo domain-containing protein</fullName>
    </recommendedName>
</protein>
<feature type="domain" description="Prion-inhibition and propagation HeLo" evidence="1">
    <location>
        <begin position="6"/>
        <end position="201"/>
    </location>
</feature>
<dbReference type="Proteomes" id="UP001172684">
    <property type="component" value="Unassembled WGS sequence"/>
</dbReference>
<dbReference type="EMBL" id="JAPDRL010000170">
    <property type="protein sequence ID" value="KAJ9655448.1"/>
    <property type="molecule type" value="Genomic_DNA"/>
</dbReference>
<accession>A0ABQ9NFC0</accession>